<gene>
    <name evidence="2" type="ORF">B456_007G135200</name>
</gene>
<evidence type="ECO:0000313" key="3">
    <source>
        <dbReference type="Proteomes" id="UP000032304"/>
    </source>
</evidence>
<dbReference type="Pfam" id="PF13966">
    <property type="entry name" value="zf-RVT"/>
    <property type="match status" value="1"/>
</dbReference>
<dbReference type="Gramene" id="KJB42076">
    <property type="protein sequence ID" value="KJB42076"/>
    <property type="gene ID" value="B456_007G135200"/>
</dbReference>
<dbReference type="EMBL" id="CM001746">
    <property type="protein sequence ID" value="KJB42076.1"/>
    <property type="molecule type" value="Genomic_DNA"/>
</dbReference>
<dbReference type="Proteomes" id="UP000032304">
    <property type="component" value="Chromosome 7"/>
</dbReference>
<protein>
    <recommendedName>
        <fullName evidence="1">Reverse transcriptase zinc-binding domain-containing protein</fullName>
    </recommendedName>
</protein>
<name>A0A0D2SJI2_GOSRA</name>
<evidence type="ECO:0000259" key="1">
    <source>
        <dbReference type="Pfam" id="PF13966"/>
    </source>
</evidence>
<organism evidence="2 3">
    <name type="scientific">Gossypium raimondii</name>
    <name type="common">Peruvian cotton</name>
    <name type="synonym">Gossypium klotzschianum subsp. raimondii</name>
    <dbReference type="NCBI Taxonomy" id="29730"/>
    <lineage>
        <taxon>Eukaryota</taxon>
        <taxon>Viridiplantae</taxon>
        <taxon>Streptophyta</taxon>
        <taxon>Embryophyta</taxon>
        <taxon>Tracheophyta</taxon>
        <taxon>Spermatophyta</taxon>
        <taxon>Magnoliopsida</taxon>
        <taxon>eudicotyledons</taxon>
        <taxon>Gunneridae</taxon>
        <taxon>Pentapetalae</taxon>
        <taxon>rosids</taxon>
        <taxon>malvids</taxon>
        <taxon>Malvales</taxon>
        <taxon>Malvaceae</taxon>
        <taxon>Malvoideae</taxon>
        <taxon>Gossypium</taxon>
    </lineage>
</organism>
<proteinExistence type="predicted"/>
<accession>A0A0D2SJI2</accession>
<evidence type="ECO:0000313" key="2">
    <source>
        <dbReference type="EMBL" id="KJB42076.1"/>
    </source>
</evidence>
<dbReference type="InterPro" id="IPR026960">
    <property type="entry name" value="RVT-Znf"/>
</dbReference>
<dbReference type="AlphaFoldDB" id="A0A0D2SJI2"/>
<keyword evidence="3" id="KW-1185">Reference proteome</keyword>
<reference evidence="2 3" key="1">
    <citation type="journal article" date="2012" name="Nature">
        <title>Repeated polyploidization of Gossypium genomes and the evolution of spinnable cotton fibres.</title>
        <authorList>
            <person name="Paterson A.H."/>
            <person name="Wendel J.F."/>
            <person name="Gundlach H."/>
            <person name="Guo H."/>
            <person name="Jenkins J."/>
            <person name="Jin D."/>
            <person name="Llewellyn D."/>
            <person name="Showmaker K.C."/>
            <person name="Shu S."/>
            <person name="Udall J."/>
            <person name="Yoo M.J."/>
            <person name="Byers R."/>
            <person name="Chen W."/>
            <person name="Doron-Faigenboim A."/>
            <person name="Duke M.V."/>
            <person name="Gong L."/>
            <person name="Grimwood J."/>
            <person name="Grover C."/>
            <person name="Grupp K."/>
            <person name="Hu G."/>
            <person name="Lee T.H."/>
            <person name="Li J."/>
            <person name="Lin L."/>
            <person name="Liu T."/>
            <person name="Marler B.S."/>
            <person name="Page J.T."/>
            <person name="Roberts A.W."/>
            <person name="Romanel E."/>
            <person name="Sanders W.S."/>
            <person name="Szadkowski E."/>
            <person name="Tan X."/>
            <person name="Tang H."/>
            <person name="Xu C."/>
            <person name="Wang J."/>
            <person name="Wang Z."/>
            <person name="Zhang D."/>
            <person name="Zhang L."/>
            <person name="Ashrafi H."/>
            <person name="Bedon F."/>
            <person name="Bowers J.E."/>
            <person name="Brubaker C.L."/>
            <person name="Chee P.W."/>
            <person name="Das S."/>
            <person name="Gingle A.R."/>
            <person name="Haigler C.H."/>
            <person name="Harker D."/>
            <person name="Hoffmann L.V."/>
            <person name="Hovav R."/>
            <person name="Jones D.C."/>
            <person name="Lemke C."/>
            <person name="Mansoor S."/>
            <person name="ur Rahman M."/>
            <person name="Rainville L.N."/>
            <person name="Rambani A."/>
            <person name="Reddy U.K."/>
            <person name="Rong J.K."/>
            <person name="Saranga Y."/>
            <person name="Scheffler B.E."/>
            <person name="Scheffler J.A."/>
            <person name="Stelly D.M."/>
            <person name="Triplett B.A."/>
            <person name="Van Deynze A."/>
            <person name="Vaslin M.F."/>
            <person name="Waghmare V.N."/>
            <person name="Walford S.A."/>
            <person name="Wright R.J."/>
            <person name="Zaki E.A."/>
            <person name="Zhang T."/>
            <person name="Dennis E.S."/>
            <person name="Mayer K.F."/>
            <person name="Peterson D.G."/>
            <person name="Rokhsar D.S."/>
            <person name="Wang X."/>
            <person name="Schmutz J."/>
        </authorList>
    </citation>
    <scope>NUCLEOTIDE SEQUENCE [LARGE SCALE GENOMIC DNA]</scope>
</reference>
<sequence>MKDRVAKFSGAHSFFKWLAWLNRLNMNQLSTNAVKASCCCWDFHLESINHFLRGCSMENEIWTLLQIESQPPDFFNSYFETWLMENLKAN</sequence>
<feature type="domain" description="Reverse transcriptase zinc-binding" evidence="1">
    <location>
        <begin position="11"/>
        <end position="62"/>
    </location>
</feature>